<feature type="binding site" evidence="9">
    <location>
        <begin position="457"/>
        <end position="459"/>
    </location>
    <ligand>
        <name>acetyl-CoA</name>
        <dbReference type="ChEBI" id="CHEBI:57288"/>
    </ligand>
</feature>
<dbReference type="SMART" id="SM00382">
    <property type="entry name" value="AAA"/>
    <property type="match status" value="1"/>
</dbReference>
<keyword evidence="5 9" id="KW-0547">Nucleotide-binding</keyword>
<dbReference type="SUPFAM" id="SSF52540">
    <property type="entry name" value="P-loop containing nucleoside triphosphate hydrolases"/>
    <property type="match status" value="1"/>
</dbReference>
<evidence type="ECO:0000256" key="4">
    <source>
        <dbReference type="ARBA" id="ARBA00022694"/>
    </source>
</evidence>
<dbReference type="InterPro" id="IPR032672">
    <property type="entry name" value="TmcA/NAT10/Kre33"/>
</dbReference>
<dbReference type="RefSeq" id="WP_278068288.1">
    <property type="nucleotide sequence ID" value="NZ_CP113159.1"/>
</dbReference>
<name>A0ABY8GEL3_EDWIC</name>
<sequence>MPLSVSLPAMSRAGVRRLLVISGEADWCRRRAALAIAPLGDVTWCGSPAPTGCQMLSLAQIRTVLGRELGHCVLDWHPGCHAEVLAALAGTLRAGSWLILLTPPWSAWAKRPDDDSLRWSEREHPIATANFVHHLQRTLSDADGVTLWRQGEVCPAPMPLGCSAWRAPDGAPTVQQQAILRALRTPAAVNVVLGPRGRGKSTLSGMLAAELRGDCLLTAPARVAAERVQSTAGTLPFVAPDLLLQRIEAGEALPGWLLIDEAAAIPAPLLQRLIVAFPHVLMTTTVQGYEGTGRGFLLKFCAALPDCRIHSLDRPLRWASGDPLEAWLNAALLFSDTCGAVAPVSALRWLDQRQWQTAPVLMAAFYALLTSAHYRTSPLDLRRLMDAPGQRLCAALGEARVQGALWLVEEGGLSAALAQAVWAGERRPRGSLVAQSLAAHGGEPCAPRLRSWRVSRIAVMPALRRRGVASALIAEALTQARAGAMDFVSVSFGYTGALWAFWQRCGFTLVRVGTQREASSGCYTAMALCPLTAAGEALTRRLARRLARDARWLMAQTGLTLPLTPLVAAGPDEADLRELDGFAHHARPYDSACPALLRFLTCRRTSALPPLLAQLLQVQGDLARLPPQGGISGRRALIAALRRALAAALTTTA</sequence>
<proteinExistence type="inferred from homology"/>
<dbReference type="Proteomes" id="UP001222680">
    <property type="component" value="Chromosome"/>
</dbReference>
<dbReference type="PANTHER" id="PTHR10925">
    <property type="entry name" value="N-ACETYLTRANSFERASE 10"/>
    <property type="match status" value="1"/>
</dbReference>
<dbReference type="InterPro" id="IPR024914">
    <property type="entry name" value="tRNA_acetyltr_TmcA"/>
</dbReference>
<dbReference type="HAMAP" id="MF_01886">
    <property type="entry name" value="tRNA_acetyltr_TmcA"/>
    <property type="match status" value="1"/>
</dbReference>
<dbReference type="EC" id="2.3.1.193" evidence="9"/>
<evidence type="ECO:0000256" key="5">
    <source>
        <dbReference type="ARBA" id="ARBA00022741"/>
    </source>
</evidence>
<accession>A0ABY8GEL3</accession>
<dbReference type="InterPro" id="IPR016181">
    <property type="entry name" value="Acyl_CoA_acyltransferase"/>
</dbReference>
<dbReference type="Gene3D" id="3.40.50.11040">
    <property type="match status" value="1"/>
</dbReference>
<dbReference type="Pfam" id="PF13718">
    <property type="entry name" value="GNAT_acetyltr_2"/>
    <property type="match status" value="2"/>
</dbReference>
<dbReference type="PROSITE" id="PS51186">
    <property type="entry name" value="GNAT"/>
    <property type="match status" value="1"/>
</dbReference>
<evidence type="ECO:0000256" key="7">
    <source>
        <dbReference type="ARBA" id="ARBA00022884"/>
    </source>
</evidence>
<evidence type="ECO:0000256" key="1">
    <source>
        <dbReference type="ARBA" id="ARBA00022490"/>
    </source>
</evidence>
<feature type="binding site" evidence="9">
    <location>
        <position position="317"/>
    </location>
    <ligand>
        <name>ATP</name>
        <dbReference type="ChEBI" id="CHEBI:30616"/>
    </ligand>
</feature>
<evidence type="ECO:0000256" key="2">
    <source>
        <dbReference type="ARBA" id="ARBA00022555"/>
    </source>
</evidence>
<dbReference type="InterPro" id="IPR007807">
    <property type="entry name" value="TcmA/NAT10_helicase"/>
</dbReference>
<evidence type="ECO:0000256" key="6">
    <source>
        <dbReference type="ARBA" id="ARBA00022840"/>
    </source>
</evidence>
<feature type="binding site" evidence="9">
    <location>
        <begin position="170"/>
        <end position="171"/>
    </location>
    <ligand>
        <name>ATP</name>
        <dbReference type="ChEBI" id="CHEBI:30616"/>
    </ligand>
</feature>
<dbReference type="EMBL" id="CP092014">
    <property type="protein sequence ID" value="WFN95752.1"/>
    <property type="molecule type" value="Genomic_DNA"/>
</dbReference>
<dbReference type="InterPro" id="IPR027417">
    <property type="entry name" value="P-loop_NTPase"/>
</dbReference>
<keyword evidence="3 9" id="KW-0808">Transferase</keyword>
<dbReference type="InterPro" id="IPR038321">
    <property type="entry name" value="TmcA_C_sf"/>
</dbReference>
<gene>
    <name evidence="9" type="primary">tmcA</name>
    <name evidence="11" type="ORF">MAY91_12705</name>
</gene>
<evidence type="ECO:0000256" key="8">
    <source>
        <dbReference type="ARBA" id="ARBA00023315"/>
    </source>
</evidence>
<dbReference type="Gene3D" id="1.20.120.890">
    <property type="entry name" value="tRNA(Met) cytidine acetyltransferase, tail domain"/>
    <property type="match status" value="1"/>
</dbReference>
<dbReference type="InterPro" id="IPR033442">
    <property type="entry name" value="TmcA_tRNA_bind"/>
</dbReference>
<keyword evidence="6 9" id="KW-0067">ATP-binding</keyword>
<evidence type="ECO:0000313" key="12">
    <source>
        <dbReference type="Proteomes" id="UP001222680"/>
    </source>
</evidence>
<protein>
    <recommendedName>
        <fullName evidence="9">tRNA(Met) cytidine acetyltransferase TmcA</fullName>
        <ecNumber evidence="9">2.3.1.193</ecNumber>
    </recommendedName>
</protein>
<feature type="domain" description="N-acetyltransferase" evidence="10">
    <location>
        <begin position="350"/>
        <end position="529"/>
    </location>
</feature>
<comment type="catalytic activity">
    <reaction evidence="9">
        <text>cytidine(34) in elongator tRNA(Met) + acetyl-CoA + ATP + H2O = N(4)-acetylcytidine(34) in elongator tRNA(Met) + ADP + phosphate + CoA + H(+)</text>
        <dbReference type="Rhea" id="RHEA:43788"/>
        <dbReference type="Rhea" id="RHEA-COMP:10693"/>
        <dbReference type="Rhea" id="RHEA-COMP:10694"/>
        <dbReference type="ChEBI" id="CHEBI:15377"/>
        <dbReference type="ChEBI" id="CHEBI:15378"/>
        <dbReference type="ChEBI" id="CHEBI:30616"/>
        <dbReference type="ChEBI" id="CHEBI:43474"/>
        <dbReference type="ChEBI" id="CHEBI:57287"/>
        <dbReference type="ChEBI" id="CHEBI:57288"/>
        <dbReference type="ChEBI" id="CHEBI:74900"/>
        <dbReference type="ChEBI" id="CHEBI:82748"/>
        <dbReference type="ChEBI" id="CHEBI:456216"/>
        <dbReference type="EC" id="2.3.1.193"/>
    </reaction>
</comment>
<evidence type="ECO:0000313" key="11">
    <source>
        <dbReference type="EMBL" id="WFN95752.1"/>
    </source>
</evidence>
<evidence type="ECO:0000256" key="9">
    <source>
        <dbReference type="HAMAP-Rule" id="MF_01886"/>
    </source>
</evidence>
<dbReference type="InterPro" id="IPR003593">
    <property type="entry name" value="AAA+_ATPase"/>
</dbReference>
<feature type="binding site" evidence="9">
    <location>
        <position position="176"/>
    </location>
    <ligand>
        <name>ATP</name>
        <dbReference type="ChEBI" id="CHEBI:30616"/>
    </ligand>
</feature>
<dbReference type="InterPro" id="IPR013562">
    <property type="entry name" value="TmcA/NAT10_N"/>
</dbReference>
<dbReference type="CDD" id="cd04301">
    <property type="entry name" value="NAT_SF"/>
    <property type="match status" value="1"/>
</dbReference>
<keyword evidence="7 9" id="KW-0694">RNA-binding</keyword>
<dbReference type="GO" id="GO:0016746">
    <property type="term" value="F:acyltransferase activity"/>
    <property type="evidence" value="ECO:0007669"/>
    <property type="project" value="UniProtKB-KW"/>
</dbReference>
<dbReference type="Pfam" id="PF08351">
    <property type="entry name" value="TmcA_N"/>
    <property type="match status" value="1"/>
</dbReference>
<dbReference type="Pfam" id="PF05127">
    <property type="entry name" value="NAT10_TcmA_helicase"/>
    <property type="match status" value="1"/>
</dbReference>
<feature type="binding site" evidence="9">
    <location>
        <position position="504"/>
    </location>
    <ligand>
        <name>acetyl-CoA</name>
        <dbReference type="ChEBI" id="CHEBI:57288"/>
    </ligand>
</feature>
<keyword evidence="2 9" id="KW-0820">tRNA-binding</keyword>
<evidence type="ECO:0000256" key="3">
    <source>
        <dbReference type="ARBA" id="ARBA00022679"/>
    </source>
</evidence>
<organism evidence="11 12">
    <name type="scientific">Edwardsiella ictaluri</name>
    <dbReference type="NCBI Taxonomy" id="67780"/>
    <lineage>
        <taxon>Bacteria</taxon>
        <taxon>Pseudomonadati</taxon>
        <taxon>Pseudomonadota</taxon>
        <taxon>Gammaproteobacteria</taxon>
        <taxon>Enterobacterales</taxon>
        <taxon>Hafniaceae</taxon>
        <taxon>Edwardsiella</taxon>
    </lineage>
</organism>
<dbReference type="Gene3D" id="3.40.50.300">
    <property type="entry name" value="P-loop containing nucleotide triphosphate hydrolases"/>
    <property type="match status" value="1"/>
</dbReference>
<dbReference type="PANTHER" id="PTHR10925:SF5">
    <property type="entry name" value="RNA CYTIDINE ACETYLTRANSFERASE"/>
    <property type="match status" value="1"/>
</dbReference>
<keyword evidence="8 9" id="KW-0012">Acyltransferase</keyword>
<keyword evidence="4 9" id="KW-0819">tRNA processing</keyword>
<dbReference type="InterPro" id="IPR000182">
    <property type="entry name" value="GNAT_dom"/>
</dbReference>
<evidence type="ECO:0000259" key="10">
    <source>
        <dbReference type="PROSITE" id="PS51186"/>
    </source>
</evidence>
<dbReference type="Pfam" id="PF17176">
    <property type="entry name" value="tRNA_bind_3"/>
    <property type="match status" value="1"/>
</dbReference>
<comment type="subcellular location">
    <subcellularLocation>
        <location evidence="9">Cytoplasm</location>
    </subcellularLocation>
</comment>
<reference evidence="11 12" key="1">
    <citation type="submission" date="2022-02" db="EMBL/GenBank/DDBJ databases">
        <title>Phenotypic, genotypic and serological characterization of Edwardsiella ictaluri from catfish and ornamental fish species.</title>
        <authorList>
            <person name="Rose D."/>
            <person name="Tekedar H.C."/>
            <person name="Waldbieser G.C."/>
            <person name="Aarattuthodi S."/>
            <person name="Griffin M.J."/>
        </authorList>
    </citation>
    <scope>NUCLEOTIDE SEQUENCE [LARGE SCALE GENOMIC DNA]</scope>
    <source>
        <strain evidence="11 12">13 TAL-140 K3</strain>
    </source>
</reference>
<keyword evidence="12" id="KW-1185">Reference proteome</keyword>
<dbReference type="Gene3D" id="3.40.630.30">
    <property type="match status" value="1"/>
</dbReference>
<dbReference type="SUPFAM" id="SSF55729">
    <property type="entry name" value="Acyl-CoA N-acyltransferases (Nat)"/>
    <property type="match status" value="1"/>
</dbReference>
<comment type="similarity">
    <text evidence="9">Belongs to the TmcA family.</text>
</comment>
<comment type="caution">
    <text evidence="9">Lacks conserved residue(s) required for the propagation of feature annotation.</text>
</comment>
<comment type="function">
    <text evidence="9">Catalyzes the formation of N(4)-acetylcytidine (ac(4)C) at the wobble position of tRNA(Met), by using acetyl-CoA as an acetyl donor and ATP (or GTP).</text>
</comment>
<keyword evidence="1 9" id="KW-0963">Cytoplasm</keyword>